<organism evidence="4 5">
    <name type="scientific">Hydra vulgaris</name>
    <name type="common">Hydra</name>
    <name type="synonym">Hydra attenuata</name>
    <dbReference type="NCBI Taxonomy" id="6087"/>
    <lineage>
        <taxon>Eukaryota</taxon>
        <taxon>Metazoa</taxon>
        <taxon>Cnidaria</taxon>
        <taxon>Hydrozoa</taxon>
        <taxon>Hydroidolina</taxon>
        <taxon>Anthoathecata</taxon>
        <taxon>Aplanulata</taxon>
        <taxon>Hydridae</taxon>
        <taxon>Hydra</taxon>
    </lineage>
</organism>
<dbReference type="RefSeq" id="XP_065649067.1">
    <property type="nucleotide sequence ID" value="XM_065792995.1"/>
</dbReference>
<dbReference type="SUPFAM" id="SSF81901">
    <property type="entry name" value="HCP-like"/>
    <property type="match status" value="1"/>
</dbReference>
<evidence type="ECO:0000256" key="2">
    <source>
        <dbReference type="ARBA" id="ARBA00022803"/>
    </source>
</evidence>
<dbReference type="InterPro" id="IPR050498">
    <property type="entry name" value="Ycf3"/>
</dbReference>
<accession>A0ABM4BJ50</accession>
<dbReference type="Proteomes" id="UP001652625">
    <property type="component" value="Chromosome 03"/>
</dbReference>
<feature type="repeat" description="TPR" evidence="3">
    <location>
        <begin position="500"/>
        <end position="533"/>
    </location>
</feature>
<evidence type="ECO:0000256" key="1">
    <source>
        <dbReference type="ARBA" id="ARBA00022737"/>
    </source>
</evidence>
<dbReference type="PANTHER" id="PTHR44858:SF1">
    <property type="entry name" value="UDP-N-ACETYLGLUCOSAMINE--PEPTIDE N-ACETYLGLUCOSAMINYLTRANSFERASE SPINDLY-RELATED"/>
    <property type="match status" value="1"/>
</dbReference>
<feature type="repeat" description="TPR" evidence="3">
    <location>
        <begin position="950"/>
        <end position="983"/>
    </location>
</feature>
<feature type="repeat" description="TPR" evidence="3">
    <location>
        <begin position="984"/>
        <end position="1017"/>
    </location>
</feature>
<dbReference type="SUPFAM" id="SSF48452">
    <property type="entry name" value="TPR-like"/>
    <property type="match status" value="4"/>
</dbReference>
<sequence>MSNRKDNFIMLKHSVDSIENVVGQKINLKKEETRSSKISGQLRSSQKVFGNIPNSKYEHNFVRNNDNMFDILTNTVKRDDKIINASTFINTTSGASDNLGLVEHKKFMYRNRRCNSFTFDNKDTCNQKYVLKTSKFESILDIRRKYKKFGTDMVSNFKSCDNKRYLSQPNLPYVKNSLSNLSFDSIMAEVIQQVEEKKIIKNNFKKFLYVHKKNKNITSAGTNLRSKSLEDCCMKYGNFINYRRKCYSESGITKETFELFRNRQSSEESISIGLSLSEESNSVELSSSEENTFVWRLKKSYSKLSEKILNNIEALSLKINTLGDSNGLTGFLLCRRGALYRKIGYLSDSYEDLNRAEKLEPMLLDIYWQRHLLFLVQGDTEKALNDLYQVTSCNKNHTYAHWSRALIYKDQGKMLQAISSLNQAILSNPFIANLYSARAELHEQNNDLIMALNDYKKAHNLLPDDFSAMLKVAVCHFNLRLWVTALSYFTELLHLNPKYYQAYFYRARVNIKLNHFENALSDLSICLHLSPNHYEAFYYRGFILQKNSKKQAVKDLSVSLLINSNKENINAFIQRGIIYTILKKFQQALVDLKCALVLNSVYPLVHFNLGLIDINYNNNAPLALKRFSFALLQDPTYIQALICRAETFILLNNIDAAILDYTRAIHLNPLSKSFKIARGYLLLKKQQFDQAIFHIKQCAMINFFDKTTYEQVVMEMFFKNFDAANNLLETNLANNHDVKLLFLLGKSKMKEKEFLQALETFKVVLFKLADSNLNCSKESSLIHLNMALCHIQLKDYKKALISLNNASKADKNFFEVHYLLGIVKMKLRLNPPTVDFNHCLALNSLFYQAYFGYALHNGSNKQYTKAILSCNKALLIEAQSIAVLIYRGCLKFHIKAYRLAIKDLSEAIKLNSSCYLAFYNRAVCFHAKKFYFAALKDYSIVVLSNCEYSKKAFLNRGVVYFEIKDFQNALLDFVALLEHTPKDPIVLYNIGLCYQRLGDYKESKRFYTRALEVDSLYWLSLIGRANFSMECNNTEAYKSAQNDCSRALFINPNCLQARLNLARWLQVKNQYMKAWCLFTRALEIDPNCICALEGRALVSLQLNNRFEALCDLNNAIKLKKSPELLTNRGVVNMVSRDNVNAMYDYKMAIQLNQSFETAYFNAANICCLNNQFSQALLYYDNVIKCNQKDEVAFISRGVCKIALDGNEEALHDINQAISMNPYLSYAYYNRGMFFELIGKLKESESDYSKALELQPGDALTYKRRSVVRGKLGDNVSSVKDFYEALLLQTSKK</sequence>
<keyword evidence="4" id="KW-1185">Reference proteome</keyword>
<feature type="repeat" description="TPR" evidence="3">
    <location>
        <begin position="638"/>
        <end position="671"/>
    </location>
</feature>
<protein>
    <submittedName>
        <fullName evidence="5">Uncharacterized protein LOC101237560 isoform X2</fullName>
    </submittedName>
</protein>
<dbReference type="Pfam" id="PF13181">
    <property type="entry name" value="TPR_8"/>
    <property type="match status" value="2"/>
</dbReference>
<dbReference type="PROSITE" id="PS50293">
    <property type="entry name" value="TPR_REGION"/>
    <property type="match status" value="1"/>
</dbReference>
<dbReference type="Gene3D" id="1.25.40.10">
    <property type="entry name" value="Tetratricopeptide repeat domain"/>
    <property type="match status" value="10"/>
</dbReference>
<dbReference type="PANTHER" id="PTHR44858">
    <property type="entry name" value="TETRATRICOPEPTIDE REPEAT PROTEIN 6"/>
    <property type="match status" value="1"/>
</dbReference>
<dbReference type="InterPro" id="IPR011990">
    <property type="entry name" value="TPR-like_helical_dom_sf"/>
</dbReference>
<dbReference type="SMART" id="SM00028">
    <property type="entry name" value="TPR"/>
    <property type="match status" value="22"/>
</dbReference>
<evidence type="ECO:0000313" key="4">
    <source>
        <dbReference type="Proteomes" id="UP001652625"/>
    </source>
</evidence>
<name>A0ABM4BJ50_HYDVU</name>
<dbReference type="InterPro" id="IPR019734">
    <property type="entry name" value="TPR_rpt"/>
</dbReference>
<reference evidence="5" key="1">
    <citation type="submission" date="2025-08" db="UniProtKB">
        <authorList>
            <consortium name="RefSeq"/>
        </authorList>
    </citation>
    <scope>IDENTIFICATION</scope>
</reference>
<keyword evidence="1" id="KW-0677">Repeat</keyword>
<gene>
    <name evidence="5" type="primary">LOC101237560</name>
</gene>
<dbReference type="Pfam" id="PF00515">
    <property type="entry name" value="TPR_1"/>
    <property type="match status" value="1"/>
</dbReference>
<feature type="repeat" description="TPR" evidence="3">
    <location>
        <begin position="1224"/>
        <end position="1257"/>
    </location>
</feature>
<keyword evidence="2 3" id="KW-0802">TPR repeat</keyword>
<proteinExistence type="predicted"/>
<dbReference type="GeneID" id="101237560"/>
<dbReference type="PROSITE" id="PS50005">
    <property type="entry name" value="TPR"/>
    <property type="match status" value="6"/>
</dbReference>
<feature type="repeat" description="TPR" evidence="3">
    <location>
        <begin position="432"/>
        <end position="465"/>
    </location>
</feature>
<evidence type="ECO:0000256" key="3">
    <source>
        <dbReference type="PROSITE-ProRule" id="PRU00339"/>
    </source>
</evidence>
<evidence type="ECO:0000313" key="5">
    <source>
        <dbReference type="RefSeq" id="XP_065649067.1"/>
    </source>
</evidence>